<evidence type="ECO:0000256" key="4">
    <source>
        <dbReference type="ARBA" id="ARBA00023004"/>
    </source>
</evidence>
<dbReference type="GO" id="GO:0005506">
    <property type="term" value="F:iron ion binding"/>
    <property type="evidence" value="ECO:0007669"/>
    <property type="project" value="InterPro"/>
</dbReference>
<dbReference type="CDD" id="cd11065">
    <property type="entry name" value="CYP64-like"/>
    <property type="match status" value="1"/>
</dbReference>
<evidence type="ECO:0000256" key="5">
    <source>
        <dbReference type="PIRSR" id="PIRSR602401-1"/>
    </source>
</evidence>
<comment type="caution">
    <text evidence="6">The sequence shown here is derived from an EMBL/GenBank/DDBJ whole genome shotgun (WGS) entry which is preliminary data.</text>
</comment>
<keyword evidence="3" id="KW-0560">Oxidoreductase</keyword>
<evidence type="ECO:0000256" key="1">
    <source>
        <dbReference type="ARBA" id="ARBA00010617"/>
    </source>
</evidence>
<comment type="similarity">
    <text evidence="1">Belongs to the cytochrome P450 family.</text>
</comment>
<protein>
    <submittedName>
        <fullName evidence="6">Cytochrome P450 CYP2 subfamily</fullName>
    </submittedName>
</protein>
<keyword evidence="4 5" id="KW-0408">Iron</keyword>
<dbReference type="InterPro" id="IPR036396">
    <property type="entry name" value="Cyt_P450_sf"/>
</dbReference>
<sequence>MLWLFSQPVLIVTKLRDAKELMDKRGAIFSDRPPLNIVLRKIWPNLLPIKPVGEGFRLLRRVYIDLLGPKTSLAVRKYQEYESRMMLRDLYKSPEAFRAHTERFSTSVIFSAVYGVRISRLDYPIMLEIFDIMKTASNFFLPGRVLVDYIPILERLPEFLQPWLWSAKAIRRREDACHTGFLTVLKKQIEAGTESYCFGIDVLNMQKKMGLDDRLTLDILKGIIDVGSETTSSMMQSIIKVLAMNPEAQKKAQEELDRVVGPSRLPTWEDSPSLPYIRALIKELHRFAPLLYIGVPHASTEEITYKGFTVPKTTFLLPNAWALSRDPERYQDPDTFAPERFLGDDLDSYTSAKLGDYLKRDHINYGWGRRLCQGIHLAENSLYMQVSRVLWAFDIATIPGEPPLNIHDKANGLIKKPKAFRVSITPRSDEAVQVLLQSAEEAVTDLPDADSVEMSF</sequence>
<dbReference type="GO" id="GO:0004497">
    <property type="term" value="F:monooxygenase activity"/>
    <property type="evidence" value="ECO:0007669"/>
    <property type="project" value="InterPro"/>
</dbReference>
<keyword evidence="7" id="KW-1185">Reference proteome</keyword>
<reference evidence="6 7" key="1">
    <citation type="submission" date="2016-04" db="EMBL/GenBank/DDBJ databases">
        <title>Multiple horizontal gene transfer events from other fungi enriched the ability of the initially mycotrophic fungus Trichoderma (Ascomycota) to feed on dead plant biomass.</title>
        <authorList>
            <person name="Atanasova L."/>
            <person name="Chenthamara K."/>
            <person name="Zhang J."/>
            <person name="Grujic M."/>
            <person name="Henrissat B."/>
            <person name="Kuo A."/>
            <person name="Aertz A."/>
            <person name="Salamov A."/>
            <person name="Lipzen A."/>
            <person name="Labutti K."/>
            <person name="Barry K."/>
            <person name="Miao Y."/>
            <person name="Rahimi M.J."/>
            <person name="Shen Q."/>
            <person name="Grigoriev I.V."/>
            <person name="Kubicek C.P."/>
            <person name="Druzhinina I.S."/>
        </authorList>
    </citation>
    <scope>NUCLEOTIDE SEQUENCE [LARGE SCALE GENOMIC DNA]</scope>
    <source>
        <strain evidence="6 7">NJAU 4742</strain>
    </source>
</reference>
<dbReference type="SUPFAM" id="SSF48264">
    <property type="entry name" value="Cytochrome P450"/>
    <property type="match status" value="1"/>
</dbReference>
<gene>
    <name evidence="6" type="ORF">A0O28_0000380</name>
</gene>
<evidence type="ECO:0000256" key="3">
    <source>
        <dbReference type="ARBA" id="ARBA00023002"/>
    </source>
</evidence>
<proteinExistence type="inferred from homology"/>
<dbReference type="PANTHER" id="PTHR46300:SF11">
    <property type="entry name" value="OXIDOREDUCTASE, PUTATIVE-RELATED"/>
    <property type="match status" value="1"/>
</dbReference>
<dbReference type="GO" id="GO:0020037">
    <property type="term" value="F:heme binding"/>
    <property type="evidence" value="ECO:0007669"/>
    <property type="project" value="InterPro"/>
</dbReference>
<feature type="binding site" description="axial binding residue" evidence="5">
    <location>
        <position position="372"/>
    </location>
    <ligand>
        <name>heme</name>
        <dbReference type="ChEBI" id="CHEBI:30413"/>
    </ligand>
    <ligandPart>
        <name>Fe</name>
        <dbReference type="ChEBI" id="CHEBI:18248"/>
    </ligandPart>
</feature>
<dbReference type="GO" id="GO:0016705">
    <property type="term" value="F:oxidoreductase activity, acting on paired donors, with incorporation or reduction of molecular oxygen"/>
    <property type="evidence" value="ECO:0007669"/>
    <property type="project" value="InterPro"/>
</dbReference>
<keyword evidence="5" id="KW-0349">Heme</keyword>
<dbReference type="InterPro" id="IPR002401">
    <property type="entry name" value="Cyt_P450_E_grp-I"/>
</dbReference>
<dbReference type="Pfam" id="PF00067">
    <property type="entry name" value="p450"/>
    <property type="match status" value="1"/>
</dbReference>
<keyword evidence="2 5" id="KW-0479">Metal-binding</keyword>
<dbReference type="PRINTS" id="PR00385">
    <property type="entry name" value="P450"/>
</dbReference>
<dbReference type="InterPro" id="IPR001128">
    <property type="entry name" value="Cyt_P450"/>
</dbReference>
<evidence type="ECO:0000313" key="7">
    <source>
        <dbReference type="Proteomes" id="UP000191004"/>
    </source>
</evidence>
<evidence type="ECO:0000313" key="6">
    <source>
        <dbReference type="EMBL" id="OPB39959.1"/>
    </source>
</evidence>
<dbReference type="PRINTS" id="PR00463">
    <property type="entry name" value="EP450I"/>
</dbReference>
<organism evidence="6 7">
    <name type="scientific">Trichoderma guizhouense</name>
    <dbReference type="NCBI Taxonomy" id="1491466"/>
    <lineage>
        <taxon>Eukaryota</taxon>
        <taxon>Fungi</taxon>
        <taxon>Dikarya</taxon>
        <taxon>Ascomycota</taxon>
        <taxon>Pezizomycotina</taxon>
        <taxon>Sordariomycetes</taxon>
        <taxon>Hypocreomycetidae</taxon>
        <taxon>Hypocreales</taxon>
        <taxon>Hypocreaceae</taxon>
        <taxon>Trichoderma</taxon>
    </lineage>
</organism>
<evidence type="ECO:0000256" key="2">
    <source>
        <dbReference type="ARBA" id="ARBA00022723"/>
    </source>
</evidence>
<name>A0A1T3CFT0_9HYPO</name>
<dbReference type="Gene3D" id="1.10.630.10">
    <property type="entry name" value="Cytochrome P450"/>
    <property type="match status" value="1"/>
</dbReference>
<dbReference type="AlphaFoldDB" id="A0A1T3CFT0"/>
<dbReference type="OrthoDB" id="1470350at2759"/>
<dbReference type="InterPro" id="IPR050364">
    <property type="entry name" value="Cytochrome_P450_fung"/>
</dbReference>
<comment type="cofactor">
    <cofactor evidence="5">
        <name>heme</name>
        <dbReference type="ChEBI" id="CHEBI:30413"/>
    </cofactor>
</comment>
<dbReference type="PANTHER" id="PTHR46300">
    <property type="entry name" value="P450, PUTATIVE (EUROFUNG)-RELATED-RELATED"/>
    <property type="match status" value="1"/>
</dbReference>
<dbReference type="EMBL" id="LVVK01000017">
    <property type="protein sequence ID" value="OPB39959.1"/>
    <property type="molecule type" value="Genomic_DNA"/>
</dbReference>
<accession>A0A1T3CFT0</accession>
<dbReference type="Proteomes" id="UP000191004">
    <property type="component" value="Unassembled WGS sequence"/>
</dbReference>